<feature type="region of interest" description="Disordered" evidence="5">
    <location>
        <begin position="451"/>
        <end position="473"/>
    </location>
</feature>
<feature type="region of interest" description="Disordered" evidence="5">
    <location>
        <begin position="1"/>
        <end position="26"/>
    </location>
</feature>
<evidence type="ECO:0000256" key="1">
    <source>
        <dbReference type="ARBA" id="ARBA00004141"/>
    </source>
</evidence>
<protein>
    <submittedName>
        <fullName evidence="8">O-antigen ligase</fullName>
    </submittedName>
</protein>
<evidence type="ECO:0000256" key="6">
    <source>
        <dbReference type="SAM" id="Phobius"/>
    </source>
</evidence>
<dbReference type="InterPro" id="IPR051533">
    <property type="entry name" value="WaaL-like"/>
</dbReference>
<evidence type="ECO:0000256" key="3">
    <source>
        <dbReference type="ARBA" id="ARBA00022989"/>
    </source>
</evidence>
<dbReference type="InterPro" id="IPR007016">
    <property type="entry name" value="O-antigen_ligase-rel_domated"/>
</dbReference>
<accession>A0ABW8Z399</accession>
<feature type="transmembrane region" description="Helical" evidence="6">
    <location>
        <begin position="131"/>
        <end position="149"/>
    </location>
</feature>
<feature type="transmembrane region" description="Helical" evidence="6">
    <location>
        <begin position="101"/>
        <end position="119"/>
    </location>
</feature>
<reference evidence="8 9" key="1">
    <citation type="journal article" date="2024" name="Chem. Sci.">
        <title>Discovery of megapolipeptins by genome mining of a Burkholderiales bacteria collection.</title>
        <authorList>
            <person name="Paulo B.S."/>
            <person name="Recchia M.J.J."/>
            <person name="Lee S."/>
            <person name="Fergusson C.H."/>
            <person name="Romanowski S.B."/>
            <person name="Hernandez A."/>
            <person name="Krull N."/>
            <person name="Liu D.Y."/>
            <person name="Cavanagh H."/>
            <person name="Bos A."/>
            <person name="Gray C.A."/>
            <person name="Murphy B.T."/>
            <person name="Linington R.G."/>
            <person name="Eustaquio A.S."/>
        </authorList>
    </citation>
    <scope>NUCLEOTIDE SEQUENCE [LARGE SCALE GENOMIC DNA]</scope>
    <source>
        <strain evidence="8 9">RL21-008-BIB-B</strain>
    </source>
</reference>
<evidence type="ECO:0000313" key="8">
    <source>
        <dbReference type="EMBL" id="MFL9877367.1"/>
    </source>
</evidence>
<dbReference type="Proteomes" id="UP001629214">
    <property type="component" value="Unassembled WGS sequence"/>
</dbReference>
<feature type="compositionally biased region" description="Basic and acidic residues" evidence="5">
    <location>
        <begin position="1"/>
        <end position="10"/>
    </location>
</feature>
<gene>
    <name evidence="8" type="ORF">PQR63_03170</name>
</gene>
<dbReference type="PANTHER" id="PTHR37422">
    <property type="entry name" value="TEICHURONIC ACID BIOSYNTHESIS PROTEIN TUAE"/>
    <property type="match status" value="1"/>
</dbReference>
<feature type="transmembrane region" description="Helical" evidence="6">
    <location>
        <begin position="426"/>
        <end position="446"/>
    </location>
</feature>
<evidence type="ECO:0000256" key="4">
    <source>
        <dbReference type="ARBA" id="ARBA00023136"/>
    </source>
</evidence>
<keyword evidence="4 6" id="KW-0472">Membrane</keyword>
<feature type="transmembrane region" description="Helical" evidence="6">
    <location>
        <begin position="217"/>
        <end position="235"/>
    </location>
</feature>
<evidence type="ECO:0000256" key="5">
    <source>
        <dbReference type="SAM" id="MobiDB-lite"/>
    </source>
</evidence>
<keyword evidence="3 6" id="KW-1133">Transmembrane helix</keyword>
<keyword evidence="9" id="KW-1185">Reference proteome</keyword>
<name>A0ABW8Z399_9BURK</name>
<dbReference type="RefSeq" id="WP_408165577.1">
    <property type="nucleotide sequence ID" value="NZ_JAQQFR010000002.1"/>
</dbReference>
<dbReference type="PANTHER" id="PTHR37422:SF17">
    <property type="entry name" value="O-ANTIGEN LIGASE"/>
    <property type="match status" value="1"/>
</dbReference>
<feature type="transmembrane region" description="Helical" evidence="6">
    <location>
        <begin position="161"/>
        <end position="179"/>
    </location>
</feature>
<feature type="transmembrane region" description="Helical" evidence="6">
    <location>
        <begin position="71"/>
        <end position="89"/>
    </location>
</feature>
<feature type="transmembrane region" description="Helical" evidence="6">
    <location>
        <begin position="36"/>
        <end position="55"/>
    </location>
</feature>
<sequence>MNTATDKLDAARSTQGTQGTLEPHEQSSIAGKIDPFLVRLLIVMSMTFSLLPPGFNWGNTDPQGSYAEGSLIFQMEFGSVFLIGAWLAWRNRGWSLRHVLHLNPLLIAIILYCLITILWSPYPVVTLKRSVQLIGLTLVGIAISPPIGGKHQLIRTMLGTLMTLMAFSFVVSLVLPRIGVDYELGGAWRGILTQKNTLGAISGLCVVLWIKESLGTTFPRSICYFGILFSLFMLVMAKSSTAILVATLGTGIYLLIRRRYLTGEFDGRKLTISLAVIILLSFHIFYVFNGRLPEWNELFAPFGALFNKSTDLTGRTDIWRLVLLEVQRHPVFGIGYGAFWLGEGSPSQMIITALHWIPLQAHNGYLDILNELGIVGLVIMAGVFVFHILNLIKLTRIDREEAAIHWAMLILILISNLSESEVFRGVLFQNIFFIYSSTAISARLTVHRMEQAERRKQAEQDPSPDSVPRGAVP</sequence>
<feature type="transmembrane region" description="Helical" evidence="6">
    <location>
        <begin position="270"/>
        <end position="288"/>
    </location>
</feature>
<dbReference type="Pfam" id="PF04932">
    <property type="entry name" value="Wzy_C"/>
    <property type="match status" value="1"/>
</dbReference>
<feature type="transmembrane region" description="Helical" evidence="6">
    <location>
        <begin position="403"/>
        <end position="420"/>
    </location>
</feature>
<feature type="transmembrane region" description="Helical" evidence="6">
    <location>
        <begin position="191"/>
        <end position="210"/>
    </location>
</feature>
<comment type="subcellular location">
    <subcellularLocation>
        <location evidence="1">Membrane</location>
        <topology evidence="1">Multi-pass membrane protein</topology>
    </subcellularLocation>
</comment>
<dbReference type="GO" id="GO:0016874">
    <property type="term" value="F:ligase activity"/>
    <property type="evidence" value="ECO:0007669"/>
    <property type="project" value="UniProtKB-KW"/>
</dbReference>
<keyword evidence="2 6" id="KW-0812">Transmembrane</keyword>
<evidence type="ECO:0000256" key="2">
    <source>
        <dbReference type="ARBA" id="ARBA00022692"/>
    </source>
</evidence>
<evidence type="ECO:0000259" key="7">
    <source>
        <dbReference type="Pfam" id="PF04932"/>
    </source>
</evidence>
<keyword evidence="8" id="KW-0436">Ligase</keyword>
<dbReference type="EMBL" id="JAQQFR010000002">
    <property type="protein sequence ID" value="MFL9877367.1"/>
    <property type="molecule type" value="Genomic_DNA"/>
</dbReference>
<feature type="transmembrane region" description="Helical" evidence="6">
    <location>
        <begin position="372"/>
        <end position="391"/>
    </location>
</feature>
<comment type="caution">
    <text evidence="8">The sequence shown here is derived from an EMBL/GenBank/DDBJ whole genome shotgun (WGS) entry which is preliminary data.</text>
</comment>
<feature type="transmembrane region" description="Helical" evidence="6">
    <location>
        <begin position="241"/>
        <end position="258"/>
    </location>
</feature>
<organism evidence="8 9">
    <name type="scientific">Herbaspirillum rhizosphaerae</name>
    <dbReference type="NCBI Taxonomy" id="346179"/>
    <lineage>
        <taxon>Bacteria</taxon>
        <taxon>Pseudomonadati</taxon>
        <taxon>Pseudomonadota</taxon>
        <taxon>Betaproteobacteria</taxon>
        <taxon>Burkholderiales</taxon>
        <taxon>Oxalobacteraceae</taxon>
        <taxon>Herbaspirillum</taxon>
    </lineage>
</organism>
<evidence type="ECO:0000313" key="9">
    <source>
        <dbReference type="Proteomes" id="UP001629214"/>
    </source>
</evidence>
<proteinExistence type="predicted"/>
<feature type="domain" description="O-antigen ligase-related" evidence="7">
    <location>
        <begin position="226"/>
        <end position="380"/>
    </location>
</feature>